<dbReference type="InterPro" id="IPR013783">
    <property type="entry name" value="Ig-like_fold"/>
</dbReference>
<reference evidence="3" key="1">
    <citation type="submission" date="2022-11" db="UniProtKB">
        <authorList>
            <consortium name="WormBaseParasite"/>
        </authorList>
    </citation>
    <scope>IDENTIFICATION</scope>
</reference>
<dbReference type="SUPFAM" id="SSF48726">
    <property type="entry name" value="Immunoglobulin"/>
    <property type="match status" value="1"/>
</dbReference>
<protein>
    <submittedName>
        <fullName evidence="3">Ig-like domain-containing protein</fullName>
    </submittedName>
</protein>
<dbReference type="Gene3D" id="2.60.40.10">
    <property type="entry name" value="Immunoglobulins"/>
    <property type="match status" value="1"/>
</dbReference>
<dbReference type="InterPro" id="IPR007110">
    <property type="entry name" value="Ig-like_dom"/>
</dbReference>
<accession>A0A915IY93</accession>
<proteinExistence type="predicted"/>
<organism evidence="2 3">
    <name type="scientific">Romanomermis culicivorax</name>
    <name type="common">Nematode worm</name>
    <dbReference type="NCBI Taxonomy" id="13658"/>
    <lineage>
        <taxon>Eukaryota</taxon>
        <taxon>Metazoa</taxon>
        <taxon>Ecdysozoa</taxon>
        <taxon>Nematoda</taxon>
        <taxon>Enoplea</taxon>
        <taxon>Dorylaimia</taxon>
        <taxon>Mermithida</taxon>
        <taxon>Mermithoidea</taxon>
        <taxon>Mermithidae</taxon>
        <taxon>Romanomermis</taxon>
    </lineage>
</organism>
<dbReference type="AlphaFoldDB" id="A0A915IY93"/>
<dbReference type="WBParaSite" id="nRc.2.0.1.t19176-RA">
    <property type="protein sequence ID" value="nRc.2.0.1.t19176-RA"/>
    <property type="gene ID" value="nRc.2.0.1.g19176"/>
</dbReference>
<evidence type="ECO:0000313" key="3">
    <source>
        <dbReference type="WBParaSite" id="nRc.2.0.1.t19176-RA"/>
    </source>
</evidence>
<dbReference type="Pfam" id="PF07679">
    <property type="entry name" value="I-set"/>
    <property type="match status" value="1"/>
</dbReference>
<evidence type="ECO:0000259" key="1">
    <source>
        <dbReference type="PROSITE" id="PS50835"/>
    </source>
</evidence>
<feature type="domain" description="Ig-like" evidence="1">
    <location>
        <begin position="4"/>
        <end position="59"/>
    </location>
</feature>
<dbReference type="InterPro" id="IPR013098">
    <property type="entry name" value="Ig_I-set"/>
</dbReference>
<evidence type="ECO:0000313" key="2">
    <source>
        <dbReference type="Proteomes" id="UP000887565"/>
    </source>
</evidence>
<sequence>MGDPFIEKEPSILNRPDGSVLFECMVNGNPEPEVKWFFKNAEVQNDDRHTKQFSNEEST</sequence>
<keyword evidence="2" id="KW-1185">Reference proteome</keyword>
<dbReference type="InterPro" id="IPR036179">
    <property type="entry name" value="Ig-like_dom_sf"/>
</dbReference>
<dbReference type="Proteomes" id="UP000887565">
    <property type="component" value="Unplaced"/>
</dbReference>
<dbReference type="PROSITE" id="PS50835">
    <property type="entry name" value="IG_LIKE"/>
    <property type="match status" value="1"/>
</dbReference>
<name>A0A915IY93_ROMCU</name>